<evidence type="ECO:0000259" key="1">
    <source>
        <dbReference type="PROSITE" id="PS51340"/>
    </source>
</evidence>
<gene>
    <name evidence="2" type="ORF">AVDCRST_MAG13-3355</name>
</gene>
<dbReference type="PANTHER" id="PTHR36930:SF1">
    <property type="entry name" value="MOSC DOMAIN-CONTAINING PROTEIN"/>
    <property type="match status" value="1"/>
</dbReference>
<accession>A0A6J4TEG1</accession>
<organism evidence="2">
    <name type="scientific">uncultured Solirubrobacteraceae bacterium</name>
    <dbReference type="NCBI Taxonomy" id="1162706"/>
    <lineage>
        <taxon>Bacteria</taxon>
        <taxon>Bacillati</taxon>
        <taxon>Actinomycetota</taxon>
        <taxon>Thermoleophilia</taxon>
        <taxon>Solirubrobacterales</taxon>
        <taxon>Solirubrobacteraceae</taxon>
        <taxon>environmental samples</taxon>
    </lineage>
</organism>
<feature type="domain" description="MOSC" evidence="1">
    <location>
        <begin position="1"/>
        <end position="125"/>
    </location>
</feature>
<evidence type="ECO:0000313" key="2">
    <source>
        <dbReference type="EMBL" id="CAA9520619.1"/>
    </source>
</evidence>
<dbReference type="GO" id="GO:0030151">
    <property type="term" value="F:molybdenum ion binding"/>
    <property type="evidence" value="ECO:0007669"/>
    <property type="project" value="InterPro"/>
</dbReference>
<dbReference type="GO" id="GO:0003824">
    <property type="term" value="F:catalytic activity"/>
    <property type="evidence" value="ECO:0007669"/>
    <property type="project" value="InterPro"/>
</dbReference>
<dbReference type="InterPro" id="IPR005302">
    <property type="entry name" value="MoCF_Sase_C"/>
</dbReference>
<dbReference type="Gene3D" id="2.40.33.20">
    <property type="entry name" value="PK beta-barrel domain-like"/>
    <property type="match status" value="1"/>
</dbReference>
<dbReference type="PANTHER" id="PTHR36930">
    <property type="entry name" value="METAL-SULFUR CLUSTER BIOSYNTHESIS PROTEINS YUAD-RELATED"/>
    <property type="match status" value="1"/>
</dbReference>
<feature type="non-terminal residue" evidence="2">
    <location>
        <position position="1"/>
    </location>
</feature>
<dbReference type="Pfam" id="PF03473">
    <property type="entry name" value="MOSC"/>
    <property type="match status" value="1"/>
</dbReference>
<proteinExistence type="predicted"/>
<reference evidence="2" key="1">
    <citation type="submission" date="2020-02" db="EMBL/GenBank/DDBJ databases">
        <authorList>
            <person name="Meier V. D."/>
        </authorList>
    </citation>
    <scope>NUCLEOTIDE SEQUENCE</scope>
    <source>
        <strain evidence="2">AVDCRST_MAG13</strain>
    </source>
</reference>
<dbReference type="PROSITE" id="PS51340">
    <property type="entry name" value="MOSC"/>
    <property type="match status" value="1"/>
</dbReference>
<dbReference type="AlphaFoldDB" id="A0A6J4TEG1"/>
<dbReference type="EMBL" id="CADCVO010000532">
    <property type="protein sequence ID" value="CAA9520619.1"/>
    <property type="molecule type" value="Genomic_DNA"/>
</dbReference>
<dbReference type="GO" id="GO:0030170">
    <property type="term" value="F:pyridoxal phosphate binding"/>
    <property type="evidence" value="ECO:0007669"/>
    <property type="project" value="InterPro"/>
</dbReference>
<dbReference type="SUPFAM" id="SSF50800">
    <property type="entry name" value="PK beta-barrel domain-like"/>
    <property type="match status" value="1"/>
</dbReference>
<name>A0A6J4TEG1_9ACTN</name>
<sequence>VDGLDGDRYARGAGTFSDPSATGTALTLIEAEALAAGALPGGEVLEPELARRNVVTRGIELDALVGRRFAVGEVECYGQRRCQPCAHWQRLTKPGVLRGFVHRGGLRADVLTPGTLRPGLPVRVLD</sequence>
<dbReference type="InterPro" id="IPR011037">
    <property type="entry name" value="Pyrv_Knase-like_insert_dom_sf"/>
</dbReference>
<protein>
    <recommendedName>
        <fullName evidence="1">MOSC domain-containing protein</fullName>
    </recommendedName>
</protein>
<dbReference type="InterPro" id="IPR052716">
    <property type="entry name" value="MOSC_domain"/>
</dbReference>